<accession>A0AA36B0W9</accession>
<dbReference type="Proteomes" id="UP001162480">
    <property type="component" value="Chromosome 6"/>
</dbReference>
<organism evidence="2 3">
    <name type="scientific">Octopus vulgaris</name>
    <name type="common">Common octopus</name>
    <dbReference type="NCBI Taxonomy" id="6645"/>
    <lineage>
        <taxon>Eukaryota</taxon>
        <taxon>Metazoa</taxon>
        <taxon>Spiralia</taxon>
        <taxon>Lophotrochozoa</taxon>
        <taxon>Mollusca</taxon>
        <taxon>Cephalopoda</taxon>
        <taxon>Coleoidea</taxon>
        <taxon>Octopodiformes</taxon>
        <taxon>Octopoda</taxon>
        <taxon>Incirrata</taxon>
        <taxon>Octopodidae</taxon>
        <taxon>Octopus</taxon>
    </lineage>
</organism>
<dbReference type="AlphaFoldDB" id="A0AA36B0W9"/>
<name>A0AA36B0W9_OCTVU</name>
<evidence type="ECO:0000256" key="1">
    <source>
        <dbReference type="SAM" id="MobiDB-lite"/>
    </source>
</evidence>
<keyword evidence="3" id="KW-1185">Reference proteome</keyword>
<evidence type="ECO:0000313" key="3">
    <source>
        <dbReference type="Proteomes" id="UP001162480"/>
    </source>
</evidence>
<feature type="region of interest" description="Disordered" evidence="1">
    <location>
        <begin position="70"/>
        <end position="104"/>
    </location>
</feature>
<sequence length="104" mass="11396">MCSARRMLYRRMKPIRSIICSGNILKITLINIPYSYRKLMASKSSSLRTELELKEINRVYSILLVMFVDGDGGKESGKDDSKDGGKDGSEDGGKDGSKDGGKTG</sequence>
<protein>
    <submittedName>
        <fullName evidence="2">Uncharacterized protein</fullName>
    </submittedName>
</protein>
<gene>
    <name evidence="2" type="ORF">OCTVUL_1B014519</name>
</gene>
<feature type="compositionally biased region" description="Basic and acidic residues" evidence="1">
    <location>
        <begin position="71"/>
        <end position="104"/>
    </location>
</feature>
<proteinExistence type="predicted"/>
<reference evidence="2" key="1">
    <citation type="submission" date="2023-08" db="EMBL/GenBank/DDBJ databases">
        <authorList>
            <person name="Alioto T."/>
            <person name="Alioto T."/>
            <person name="Gomez Garrido J."/>
        </authorList>
    </citation>
    <scope>NUCLEOTIDE SEQUENCE</scope>
</reference>
<dbReference type="EMBL" id="OX597819">
    <property type="protein sequence ID" value="CAI9724547.1"/>
    <property type="molecule type" value="Genomic_DNA"/>
</dbReference>
<evidence type="ECO:0000313" key="2">
    <source>
        <dbReference type="EMBL" id="CAI9724547.1"/>
    </source>
</evidence>